<gene>
    <name evidence="1" type="ORF">ACFPB0_12665</name>
</gene>
<dbReference type="RefSeq" id="WP_371395200.1">
    <property type="nucleotide sequence ID" value="NZ_CP163422.1"/>
</dbReference>
<sequence length="76" mass="7978">MIEKCTVSQASAGVSVELSADLADSLGIRPGDTLTGIRLNESQLLLTASDPDFNAQVEAARRSGTEFRNAIRALGT</sequence>
<dbReference type="Proteomes" id="UP001596024">
    <property type="component" value="Unassembled WGS sequence"/>
</dbReference>
<reference evidence="2" key="1">
    <citation type="journal article" date="2019" name="Int. J. Syst. Evol. Microbiol.">
        <title>The Global Catalogue of Microorganisms (GCM) 10K type strain sequencing project: providing services to taxonomists for standard genome sequencing and annotation.</title>
        <authorList>
            <consortium name="The Broad Institute Genomics Platform"/>
            <consortium name="The Broad Institute Genome Sequencing Center for Infectious Disease"/>
            <person name="Wu L."/>
            <person name="Ma J."/>
        </authorList>
    </citation>
    <scope>NUCLEOTIDE SEQUENCE [LARGE SCALE GENOMIC DNA]</scope>
    <source>
        <strain evidence="2">CCUG 62981</strain>
    </source>
</reference>
<evidence type="ECO:0008006" key="3">
    <source>
        <dbReference type="Google" id="ProtNLM"/>
    </source>
</evidence>
<proteinExistence type="predicted"/>
<dbReference type="EMBL" id="JBHSGQ010000007">
    <property type="protein sequence ID" value="MFC4726145.1"/>
    <property type="molecule type" value="Genomic_DNA"/>
</dbReference>
<keyword evidence="2" id="KW-1185">Reference proteome</keyword>
<accession>A0ABV9NE96</accession>
<name>A0ABV9NE96_9PROT</name>
<protein>
    <recommendedName>
        <fullName evidence="3">Addiction module antidote</fullName>
    </recommendedName>
</protein>
<organism evidence="1 2">
    <name type="scientific">Glycocaulis abyssi</name>
    <dbReference type="NCBI Taxonomy" id="1433403"/>
    <lineage>
        <taxon>Bacteria</taxon>
        <taxon>Pseudomonadati</taxon>
        <taxon>Pseudomonadota</taxon>
        <taxon>Alphaproteobacteria</taxon>
        <taxon>Maricaulales</taxon>
        <taxon>Maricaulaceae</taxon>
        <taxon>Glycocaulis</taxon>
    </lineage>
</organism>
<evidence type="ECO:0000313" key="1">
    <source>
        <dbReference type="EMBL" id="MFC4726145.1"/>
    </source>
</evidence>
<evidence type="ECO:0000313" key="2">
    <source>
        <dbReference type="Proteomes" id="UP001596024"/>
    </source>
</evidence>
<comment type="caution">
    <text evidence="1">The sequence shown here is derived from an EMBL/GenBank/DDBJ whole genome shotgun (WGS) entry which is preliminary data.</text>
</comment>